<dbReference type="PROSITE" id="PS51352">
    <property type="entry name" value="THIOREDOXIN_2"/>
    <property type="match status" value="1"/>
</dbReference>
<feature type="chain" id="PRO_5022012711" evidence="5">
    <location>
        <begin position="18"/>
        <end position="369"/>
    </location>
</feature>
<gene>
    <name evidence="7" type="ORF">SAMN06265350_10546</name>
</gene>
<evidence type="ECO:0000256" key="4">
    <source>
        <dbReference type="ARBA" id="ARBA00023284"/>
    </source>
</evidence>
<evidence type="ECO:0000256" key="3">
    <source>
        <dbReference type="ARBA" id="ARBA00023157"/>
    </source>
</evidence>
<evidence type="ECO:0000313" key="8">
    <source>
        <dbReference type="Proteomes" id="UP000315971"/>
    </source>
</evidence>
<organism evidence="7 8">
    <name type="scientific">Solitalea koreensis</name>
    <dbReference type="NCBI Taxonomy" id="543615"/>
    <lineage>
        <taxon>Bacteria</taxon>
        <taxon>Pseudomonadati</taxon>
        <taxon>Bacteroidota</taxon>
        <taxon>Sphingobacteriia</taxon>
        <taxon>Sphingobacteriales</taxon>
        <taxon>Sphingobacteriaceae</taxon>
        <taxon>Solitalea</taxon>
    </lineage>
</organism>
<keyword evidence="3" id="KW-1015">Disulfide bond</keyword>
<dbReference type="InterPro" id="IPR036249">
    <property type="entry name" value="Thioredoxin-like_sf"/>
</dbReference>
<dbReference type="PANTHER" id="PTHR42852:SF6">
    <property type="entry name" value="THIOL:DISULFIDE INTERCHANGE PROTEIN DSBE"/>
    <property type="match status" value="1"/>
</dbReference>
<keyword evidence="8" id="KW-1185">Reference proteome</keyword>
<keyword evidence="2" id="KW-0201">Cytochrome c-type biogenesis</keyword>
<dbReference type="GO" id="GO:0016491">
    <property type="term" value="F:oxidoreductase activity"/>
    <property type="evidence" value="ECO:0007669"/>
    <property type="project" value="InterPro"/>
</dbReference>
<dbReference type="EMBL" id="FXSZ01000005">
    <property type="protein sequence ID" value="SMO64475.1"/>
    <property type="molecule type" value="Genomic_DNA"/>
</dbReference>
<dbReference type="InterPro" id="IPR050553">
    <property type="entry name" value="Thioredoxin_ResA/DsbE_sf"/>
</dbReference>
<reference evidence="7 8" key="1">
    <citation type="submission" date="2017-05" db="EMBL/GenBank/DDBJ databases">
        <authorList>
            <person name="Varghese N."/>
            <person name="Submissions S."/>
        </authorList>
    </citation>
    <scope>NUCLEOTIDE SEQUENCE [LARGE SCALE GENOMIC DNA]</scope>
    <source>
        <strain evidence="7 8">DSM 21342</strain>
    </source>
</reference>
<feature type="signal peptide" evidence="5">
    <location>
        <begin position="1"/>
        <end position="17"/>
    </location>
</feature>
<dbReference type="GO" id="GO:0017004">
    <property type="term" value="P:cytochrome complex assembly"/>
    <property type="evidence" value="ECO:0007669"/>
    <property type="project" value="UniProtKB-KW"/>
</dbReference>
<feature type="domain" description="Thioredoxin" evidence="6">
    <location>
        <begin position="231"/>
        <end position="369"/>
    </location>
</feature>
<dbReference type="Pfam" id="PF00578">
    <property type="entry name" value="AhpC-TSA"/>
    <property type="match status" value="1"/>
</dbReference>
<evidence type="ECO:0000256" key="5">
    <source>
        <dbReference type="SAM" id="SignalP"/>
    </source>
</evidence>
<accession>A0A521CYG6</accession>
<keyword evidence="5" id="KW-0732">Signal</keyword>
<protein>
    <submittedName>
        <fullName evidence="7">Peroxiredoxin</fullName>
    </submittedName>
</protein>
<evidence type="ECO:0000313" key="7">
    <source>
        <dbReference type="EMBL" id="SMO64475.1"/>
    </source>
</evidence>
<sequence>MKLLHTLLFLMPCWAFSQSGLTIKGTAPMFMDGTEVLLEQEPPFKSQILKKLYSTKISNHNFTFSLNPNGAERYYLSVNGHGKSVFLEPGKAIITIIDSVLNKVTVAGNLASVEYNNYYAEFSKDSLFEAYSKAKEDIKYRQIGNRKIDIVAARNNLKRLEELKQLIDKRELTHCLNWIKDHPNSLINTKILYDQISYMPEEDFKKIYLAMPAAIKTNSWAKVIAYRIDSLFVGATAPEFSQTDTADNRISLASFSGKYVLLDFWASWCIPCRNENPNLTKAMEKFKNRNFAIISISQDDKMNDWLKAIHQDGLGWTHLSDLKGWDNTVCRQYYIPSIPFNYLIDPNGKIIAKDLHGDDLLTKLDELIK</sequence>
<dbReference type="InterPro" id="IPR000866">
    <property type="entry name" value="AhpC/TSA"/>
</dbReference>
<dbReference type="InterPro" id="IPR013766">
    <property type="entry name" value="Thioredoxin_domain"/>
</dbReference>
<dbReference type="GO" id="GO:0016209">
    <property type="term" value="F:antioxidant activity"/>
    <property type="evidence" value="ECO:0007669"/>
    <property type="project" value="InterPro"/>
</dbReference>
<dbReference type="RefSeq" id="WP_142603524.1">
    <property type="nucleotide sequence ID" value="NZ_FXSZ01000005.1"/>
</dbReference>
<dbReference type="SUPFAM" id="SSF52833">
    <property type="entry name" value="Thioredoxin-like"/>
    <property type="match status" value="1"/>
</dbReference>
<dbReference type="PANTHER" id="PTHR42852">
    <property type="entry name" value="THIOL:DISULFIDE INTERCHANGE PROTEIN DSBE"/>
    <property type="match status" value="1"/>
</dbReference>
<dbReference type="GO" id="GO:0030313">
    <property type="term" value="C:cell envelope"/>
    <property type="evidence" value="ECO:0007669"/>
    <property type="project" value="UniProtKB-SubCell"/>
</dbReference>
<dbReference type="AlphaFoldDB" id="A0A521CYG6"/>
<dbReference type="Gene3D" id="3.40.30.10">
    <property type="entry name" value="Glutaredoxin"/>
    <property type="match status" value="1"/>
</dbReference>
<dbReference type="CDD" id="cd02966">
    <property type="entry name" value="TlpA_like_family"/>
    <property type="match status" value="1"/>
</dbReference>
<dbReference type="InterPro" id="IPR025380">
    <property type="entry name" value="DUF4369"/>
</dbReference>
<dbReference type="Pfam" id="PF14289">
    <property type="entry name" value="DUF4369"/>
    <property type="match status" value="1"/>
</dbReference>
<evidence type="ECO:0000256" key="1">
    <source>
        <dbReference type="ARBA" id="ARBA00004196"/>
    </source>
</evidence>
<dbReference type="Proteomes" id="UP000315971">
    <property type="component" value="Unassembled WGS sequence"/>
</dbReference>
<name>A0A521CYG6_9SPHI</name>
<keyword evidence="4" id="KW-0676">Redox-active center</keyword>
<evidence type="ECO:0000259" key="6">
    <source>
        <dbReference type="PROSITE" id="PS51352"/>
    </source>
</evidence>
<comment type="subcellular location">
    <subcellularLocation>
        <location evidence="1">Cell envelope</location>
    </subcellularLocation>
</comment>
<proteinExistence type="predicted"/>
<evidence type="ECO:0000256" key="2">
    <source>
        <dbReference type="ARBA" id="ARBA00022748"/>
    </source>
</evidence>
<dbReference type="OrthoDB" id="741057at2"/>